<name>A0A9D1Y717_9FIRM</name>
<dbReference type="Proteomes" id="UP000823868">
    <property type="component" value="Unassembled WGS sequence"/>
</dbReference>
<reference evidence="1" key="2">
    <citation type="submission" date="2021-04" db="EMBL/GenBank/DDBJ databases">
        <authorList>
            <person name="Gilroy R."/>
        </authorList>
    </citation>
    <scope>NUCLEOTIDE SEQUENCE</scope>
    <source>
        <strain evidence="1">ChiBcec16_6824</strain>
    </source>
</reference>
<organism evidence="1 2">
    <name type="scientific">Candidatus Flavonifractor merdigallinarum</name>
    <dbReference type="NCBI Taxonomy" id="2838589"/>
    <lineage>
        <taxon>Bacteria</taxon>
        <taxon>Bacillati</taxon>
        <taxon>Bacillota</taxon>
        <taxon>Clostridia</taxon>
        <taxon>Eubacteriales</taxon>
        <taxon>Oscillospiraceae</taxon>
        <taxon>Flavonifractor</taxon>
    </lineage>
</organism>
<evidence type="ECO:0000313" key="2">
    <source>
        <dbReference type="Proteomes" id="UP000823868"/>
    </source>
</evidence>
<dbReference type="AlphaFoldDB" id="A0A9D1Y717"/>
<gene>
    <name evidence="1" type="ORF">H9841_02095</name>
</gene>
<accession>A0A9D1Y717</accession>
<evidence type="ECO:0000313" key="1">
    <source>
        <dbReference type="EMBL" id="HIY20678.1"/>
    </source>
</evidence>
<sequence length="66" mass="6982">MSEVNSDGMLLNPEETLFRLACRRANISPYSLDVSDNMSRLVHAANGAPAGTVGGAPHMPLPRSTS</sequence>
<comment type="caution">
    <text evidence="1">The sequence shown here is derived from an EMBL/GenBank/DDBJ whole genome shotgun (WGS) entry which is preliminary data.</text>
</comment>
<dbReference type="EMBL" id="DXDX01000041">
    <property type="protein sequence ID" value="HIY20678.1"/>
    <property type="molecule type" value="Genomic_DNA"/>
</dbReference>
<reference evidence="1" key="1">
    <citation type="journal article" date="2021" name="PeerJ">
        <title>Extensive microbial diversity within the chicken gut microbiome revealed by metagenomics and culture.</title>
        <authorList>
            <person name="Gilroy R."/>
            <person name="Ravi A."/>
            <person name="Getino M."/>
            <person name="Pursley I."/>
            <person name="Horton D.L."/>
            <person name="Alikhan N.F."/>
            <person name="Baker D."/>
            <person name="Gharbi K."/>
            <person name="Hall N."/>
            <person name="Watson M."/>
            <person name="Adriaenssens E.M."/>
            <person name="Foster-Nyarko E."/>
            <person name="Jarju S."/>
            <person name="Secka A."/>
            <person name="Antonio M."/>
            <person name="Oren A."/>
            <person name="Chaudhuri R.R."/>
            <person name="La Ragione R."/>
            <person name="Hildebrand F."/>
            <person name="Pallen M.J."/>
        </authorList>
    </citation>
    <scope>NUCLEOTIDE SEQUENCE</scope>
    <source>
        <strain evidence="1">ChiBcec16_6824</strain>
    </source>
</reference>
<proteinExistence type="predicted"/>
<protein>
    <submittedName>
        <fullName evidence="1">Uncharacterized protein</fullName>
    </submittedName>
</protein>